<keyword evidence="3 5" id="KW-0687">Ribonucleoprotein</keyword>
<dbReference type="GO" id="GO:0006412">
    <property type="term" value="P:translation"/>
    <property type="evidence" value="ECO:0007669"/>
    <property type="project" value="UniProtKB-UniRule"/>
</dbReference>
<dbReference type="HAMAP" id="MF_00514">
    <property type="entry name" value="Ribosomal_bL35"/>
    <property type="match status" value="1"/>
</dbReference>
<sequence>MLSRRFATRGPLFTDTVSMVRLAFKGCQGGLDVSLNKETEMPKLKTKSGVKKRFKLTATGKIKHGAVGKRHRLISHNAKYIRQHRRTDTISDADAKTIKKWAPYGLN</sequence>
<evidence type="ECO:0000256" key="4">
    <source>
        <dbReference type="ARBA" id="ARBA00071664"/>
    </source>
</evidence>
<dbReference type="InterPro" id="IPR021137">
    <property type="entry name" value="Ribosomal_bL35-like"/>
</dbReference>
<dbReference type="Pfam" id="PF01632">
    <property type="entry name" value="Ribosomal_L35p"/>
    <property type="match status" value="1"/>
</dbReference>
<gene>
    <name evidence="5" type="primary">rpmI</name>
    <name evidence="7" type="ORF">GCM10011617_11380</name>
</gene>
<keyword evidence="2 5" id="KW-0689">Ribosomal protein</keyword>
<dbReference type="InterPro" id="IPR018265">
    <property type="entry name" value="Ribosomal_bL35_CS"/>
</dbReference>
<proteinExistence type="inferred from homology"/>
<reference evidence="7" key="2">
    <citation type="submission" date="2020-09" db="EMBL/GenBank/DDBJ databases">
        <authorList>
            <person name="Sun Q."/>
            <person name="Kim S."/>
        </authorList>
    </citation>
    <scope>NUCLEOTIDE SEQUENCE</scope>
    <source>
        <strain evidence="7">KCTC 32422</strain>
    </source>
</reference>
<dbReference type="PANTHER" id="PTHR33343">
    <property type="entry name" value="54S RIBOSOMAL PROTEIN BL35M"/>
    <property type="match status" value="1"/>
</dbReference>
<dbReference type="InterPro" id="IPR037229">
    <property type="entry name" value="Ribosomal_bL35_sf"/>
</dbReference>
<dbReference type="Gene3D" id="4.10.410.60">
    <property type="match status" value="1"/>
</dbReference>
<organism evidence="7 8">
    <name type="scientific">Novosphingobium arvoryzae</name>
    <dbReference type="NCBI Taxonomy" id="1256514"/>
    <lineage>
        <taxon>Bacteria</taxon>
        <taxon>Pseudomonadati</taxon>
        <taxon>Pseudomonadota</taxon>
        <taxon>Alphaproteobacteria</taxon>
        <taxon>Sphingomonadales</taxon>
        <taxon>Sphingomonadaceae</taxon>
        <taxon>Novosphingobium</taxon>
    </lineage>
</organism>
<name>A0A918RBX9_9SPHN</name>
<dbReference type="EMBL" id="BMZD01000002">
    <property type="protein sequence ID" value="GGZ93295.1"/>
    <property type="molecule type" value="Genomic_DNA"/>
</dbReference>
<evidence type="ECO:0000313" key="7">
    <source>
        <dbReference type="EMBL" id="GGZ93295.1"/>
    </source>
</evidence>
<keyword evidence="8" id="KW-1185">Reference proteome</keyword>
<accession>A0A918RBX9</accession>
<evidence type="ECO:0000256" key="3">
    <source>
        <dbReference type="ARBA" id="ARBA00023274"/>
    </source>
</evidence>
<comment type="similarity">
    <text evidence="1 5 6">Belongs to the bacterial ribosomal protein bL35 family.</text>
</comment>
<dbReference type="PRINTS" id="PR00064">
    <property type="entry name" value="RIBOSOMALL35"/>
</dbReference>
<reference evidence="7" key="1">
    <citation type="journal article" date="2014" name="Int. J. Syst. Evol. Microbiol.">
        <title>Complete genome sequence of Corynebacterium casei LMG S-19264T (=DSM 44701T), isolated from a smear-ripened cheese.</title>
        <authorList>
            <consortium name="US DOE Joint Genome Institute (JGI-PGF)"/>
            <person name="Walter F."/>
            <person name="Albersmeier A."/>
            <person name="Kalinowski J."/>
            <person name="Ruckert C."/>
        </authorList>
    </citation>
    <scope>NUCLEOTIDE SEQUENCE</scope>
    <source>
        <strain evidence="7">KCTC 32422</strain>
    </source>
</reference>
<evidence type="ECO:0000256" key="6">
    <source>
        <dbReference type="RuleBase" id="RU000568"/>
    </source>
</evidence>
<dbReference type="PANTHER" id="PTHR33343:SF1">
    <property type="entry name" value="LARGE RIBOSOMAL SUBUNIT PROTEIN BL35M"/>
    <property type="match status" value="1"/>
</dbReference>
<comment type="caution">
    <text evidence="7">The sequence shown here is derived from an EMBL/GenBank/DDBJ whole genome shotgun (WGS) entry which is preliminary data.</text>
</comment>
<dbReference type="InterPro" id="IPR001706">
    <property type="entry name" value="Ribosomal_bL35"/>
</dbReference>
<evidence type="ECO:0000256" key="1">
    <source>
        <dbReference type="ARBA" id="ARBA00006598"/>
    </source>
</evidence>
<dbReference type="GO" id="GO:0022625">
    <property type="term" value="C:cytosolic large ribosomal subunit"/>
    <property type="evidence" value="ECO:0007669"/>
    <property type="project" value="TreeGrafter"/>
</dbReference>
<evidence type="ECO:0000313" key="8">
    <source>
        <dbReference type="Proteomes" id="UP000634139"/>
    </source>
</evidence>
<evidence type="ECO:0000256" key="5">
    <source>
        <dbReference type="HAMAP-Rule" id="MF_00514"/>
    </source>
</evidence>
<dbReference type="NCBIfam" id="TIGR00001">
    <property type="entry name" value="rpmI_bact"/>
    <property type="match status" value="1"/>
</dbReference>
<dbReference type="AlphaFoldDB" id="A0A918RBX9"/>
<dbReference type="GO" id="GO:0003735">
    <property type="term" value="F:structural constituent of ribosome"/>
    <property type="evidence" value="ECO:0007669"/>
    <property type="project" value="InterPro"/>
</dbReference>
<dbReference type="SUPFAM" id="SSF143034">
    <property type="entry name" value="L35p-like"/>
    <property type="match status" value="1"/>
</dbReference>
<evidence type="ECO:0000256" key="2">
    <source>
        <dbReference type="ARBA" id="ARBA00022980"/>
    </source>
</evidence>
<dbReference type="Proteomes" id="UP000634139">
    <property type="component" value="Unassembled WGS sequence"/>
</dbReference>
<protein>
    <recommendedName>
        <fullName evidence="4 5">Large ribosomal subunit protein bL35</fullName>
    </recommendedName>
</protein>
<dbReference type="FunFam" id="4.10.410.60:FF:000001">
    <property type="entry name" value="50S ribosomal protein L35"/>
    <property type="match status" value="1"/>
</dbReference>
<dbReference type="PROSITE" id="PS00936">
    <property type="entry name" value="RIBOSOMAL_L35"/>
    <property type="match status" value="1"/>
</dbReference>